<evidence type="ECO:0000313" key="3">
    <source>
        <dbReference type="Proteomes" id="UP000472262"/>
    </source>
</evidence>
<keyword evidence="3" id="KW-1185">Reference proteome</keyword>
<dbReference type="InParanoid" id="A0A672QK28"/>
<proteinExistence type="predicted"/>
<dbReference type="OMA" id="VWEEMVQ"/>
<dbReference type="Ensembl" id="ENSSGRT00000081170.1">
    <property type="protein sequence ID" value="ENSSGRP00000076245.1"/>
    <property type="gene ID" value="ENSSGRG00000038645.1"/>
</dbReference>
<reference evidence="2" key="2">
    <citation type="submission" date="2025-09" db="UniProtKB">
        <authorList>
            <consortium name="Ensembl"/>
        </authorList>
    </citation>
    <scope>IDENTIFICATION</scope>
</reference>
<dbReference type="Proteomes" id="UP000472262">
    <property type="component" value="Unassembled WGS sequence"/>
</dbReference>
<evidence type="ECO:0000256" key="1">
    <source>
        <dbReference type="SAM" id="Phobius"/>
    </source>
</evidence>
<keyword evidence="1" id="KW-0812">Transmembrane</keyword>
<protein>
    <submittedName>
        <fullName evidence="2">Uncharacterized protein</fullName>
    </submittedName>
</protein>
<organism evidence="2 3">
    <name type="scientific">Sinocyclocheilus grahami</name>
    <name type="common">Dianchi golden-line fish</name>
    <name type="synonym">Barbus grahami</name>
    <dbReference type="NCBI Taxonomy" id="75366"/>
    <lineage>
        <taxon>Eukaryota</taxon>
        <taxon>Metazoa</taxon>
        <taxon>Chordata</taxon>
        <taxon>Craniata</taxon>
        <taxon>Vertebrata</taxon>
        <taxon>Euteleostomi</taxon>
        <taxon>Actinopterygii</taxon>
        <taxon>Neopterygii</taxon>
        <taxon>Teleostei</taxon>
        <taxon>Ostariophysi</taxon>
        <taxon>Cypriniformes</taxon>
        <taxon>Cyprinidae</taxon>
        <taxon>Cyprininae</taxon>
        <taxon>Sinocyclocheilus</taxon>
    </lineage>
</organism>
<reference evidence="2" key="1">
    <citation type="submission" date="2025-08" db="UniProtKB">
        <authorList>
            <consortium name="Ensembl"/>
        </authorList>
    </citation>
    <scope>IDENTIFICATION</scope>
</reference>
<keyword evidence="1" id="KW-1133">Transmembrane helix</keyword>
<feature type="transmembrane region" description="Helical" evidence="1">
    <location>
        <begin position="35"/>
        <end position="56"/>
    </location>
</feature>
<dbReference type="AlphaFoldDB" id="A0A672QK28"/>
<name>A0A672QK28_SINGR</name>
<accession>A0A672QK28</accession>
<sequence>MAFREFTSTAAQLYDKWIKDADPRTKDWPLMSSPLPQTVIIVFYIYFVMSLGPRLMENRKPFDLKRDHVTLKTGARACVFISK</sequence>
<keyword evidence="1" id="KW-0472">Membrane</keyword>
<evidence type="ECO:0000313" key="2">
    <source>
        <dbReference type="Ensembl" id="ENSSGRP00000076245.1"/>
    </source>
</evidence>